<keyword evidence="1" id="KW-1133">Transmembrane helix</keyword>
<sequence length="48" mass="5441">MEDTTSLAILAMLIACGSWLFYITYEPIKTWAWSDVEQKEKTQGNGSL</sequence>
<evidence type="ECO:0000256" key="1">
    <source>
        <dbReference type="SAM" id="Phobius"/>
    </source>
</evidence>
<keyword evidence="1" id="KW-0812">Transmembrane</keyword>
<name>A0ABC9STK2_BACCE</name>
<dbReference type="Proteomes" id="UP000014060">
    <property type="component" value="Unassembled WGS sequence"/>
</dbReference>
<evidence type="ECO:0000313" key="2">
    <source>
        <dbReference type="EMBL" id="EOQ59357.1"/>
    </source>
</evidence>
<accession>A0ABC9STK2</accession>
<keyword evidence="1" id="KW-0472">Membrane</keyword>
<dbReference type="EMBL" id="AHCJ01000065">
    <property type="protein sequence ID" value="EOQ59357.1"/>
    <property type="molecule type" value="Genomic_DNA"/>
</dbReference>
<dbReference type="AlphaFoldDB" id="A0ABC9STK2"/>
<comment type="caution">
    <text evidence="2">The sequence shown here is derived from an EMBL/GenBank/DDBJ whole genome shotgun (WGS) entry which is preliminary data.</text>
</comment>
<evidence type="ECO:0000313" key="3">
    <source>
        <dbReference type="Proteomes" id="UP000014060"/>
    </source>
</evidence>
<reference evidence="2 3" key="1">
    <citation type="submission" date="2013-01" db="EMBL/GenBank/DDBJ databases">
        <title>The Genome Sequence of Bacillus cereus TIAC219.</title>
        <authorList>
            <consortium name="The Broad Institute Genome Sequencing Platform"/>
            <consortium name="The Broad Institute Genome Sequencing Center for Infectious Disease"/>
            <person name="Feldgarden M."/>
            <person name="Van der Auwera G.A."/>
            <person name="Mahillon J."/>
            <person name="Duprez V."/>
            <person name="Timmery S."/>
            <person name="Mattelet C."/>
            <person name="Dierick K."/>
            <person name="Sun M."/>
            <person name="Yu Z."/>
            <person name="Zhu L."/>
            <person name="Hu X."/>
            <person name="Shank E.B."/>
            <person name="Swiecicka I."/>
            <person name="Hansen B.M."/>
            <person name="Andrup L."/>
            <person name="Walker B."/>
            <person name="Young S.K."/>
            <person name="Zeng Q."/>
            <person name="Gargeya S."/>
            <person name="Fitzgerald M."/>
            <person name="Haas B."/>
            <person name="Abouelleil A."/>
            <person name="Alvarado L."/>
            <person name="Arachchi H.M."/>
            <person name="Berlin A.M."/>
            <person name="Chapman S.B."/>
            <person name="Dewar J."/>
            <person name="Goldberg J."/>
            <person name="Griggs A."/>
            <person name="Gujja S."/>
            <person name="Hansen M."/>
            <person name="Howarth C."/>
            <person name="Imamovic A."/>
            <person name="Larimer J."/>
            <person name="McCowan C."/>
            <person name="Murphy C."/>
            <person name="Neiman D."/>
            <person name="Pearson M."/>
            <person name="Priest M."/>
            <person name="Roberts A."/>
            <person name="Saif S."/>
            <person name="Shea T."/>
            <person name="Sisk P."/>
            <person name="Sykes S."/>
            <person name="Wortman J."/>
            <person name="Nusbaum C."/>
            <person name="Birren B."/>
        </authorList>
    </citation>
    <scope>NUCLEOTIDE SEQUENCE [LARGE SCALE GENOMIC DNA]</scope>
    <source>
        <strain evidence="2 3">TIAC219</strain>
    </source>
</reference>
<gene>
    <name evidence="2" type="ORF">IAY_05089</name>
</gene>
<proteinExistence type="predicted"/>
<protein>
    <submittedName>
        <fullName evidence="2">Phage protein</fullName>
    </submittedName>
</protein>
<feature type="transmembrane region" description="Helical" evidence="1">
    <location>
        <begin position="6"/>
        <end position="25"/>
    </location>
</feature>
<organism evidence="2 3">
    <name type="scientific">Bacillus cereus TIAC219</name>
    <dbReference type="NCBI Taxonomy" id="718222"/>
    <lineage>
        <taxon>Bacteria</taxon>
        <taxon>Bacillati</taxon>
        <taxon>Bacillota</taxon>
        <taxon>Bacilli</taxon>
        <taxon>Bacillales</taxon>
        <taxon>Bacillaceae</taxon>
        <taxon>Bacillus</taxon>
        <taxon>Bacillus cereus group</taxon>
    </lineage>
</organism>
<dbReference type="RefSeq" id="WP_000390288.1">
    <property type="nucleotide sequence ID" value="NZ_KB976042.1"/>
</dbReference>